<protein>
    <submittedName>
        <fullName evidence="6">Uncharacterized protein</fullName>
    </submittedName>
</protein>
<feature type="transmembrane region" description="Helical" evidence="3">
    <location>
        <begin position="450"/>
        <end position="472"/>
    </location>
</feature>
<evidence type="ECO:0000256" key="2">
    <source>
        <dbReference type="ARBA" id="ARBA00022737"/>
    </source>
</evidence>
<dbReference type="AlphaFoldDB" id="A0A914YV19"/>
<sequence length="514" mass="57680">MIALKYANILLLLICWCSSTVAFTETVEENVYYVCGEEIQEPDCICENEIMTCQEEANYGKNFKSANVVIIKPNFVAKNVTFVRSEITALKINQILPGRESTVEKLVISARSLRIIENGVFDNFTSLKSLSLIGTYLNNITDAVFTKKLGSTLTELDLSFNEFKLLSSINFTHLTNLKTLNLYGSKFGKNVSTSNLFPQALANLETLNLGISGFEVLNGSIFVNLVNLKTLYLAGNPLTSMPTAINYIPSLQNLYLDETLITVLNNTGIKINKNLEKIVMTNTNLVSIQDCAFCSFPNLKYLNFWDNQKLTFIDENAFGYAKNGSLPKIESISLEHGNLQIIPEKLLDWKNVREIGIGGNNFMCNCSLAWLVNNIDDLNLVQIYGHPLGMRPVGEGYRGHRAYYYLARSRENNLECHGPMALEKIHFSLIAGNLCTNHTHQNEHHHQPVAPHHIVCYFLCGIIVFAIIFAAISNPLSQLYAKLRNPKTTNPLSYENSNFDADSEVVNNTENRFP</sequence>
<keyword evidence="1" id="KW-0433">Leucine-rich repeat</keyword>
<dbReference type="Gene3D" id="3.80.10.10">
    <property type="entry name" value="Ribonuclease Inhibitor"/>
    <property type="match status" value="1"/>
</dbReference>
<dbReference type="InterPro" id="IPR003591">
    <property type="entry name" value="Leu-rich_rpt_typical-subtyp"/>
</dbReference>
<dbReference type="SUPFAM" id="SSF52058">
    <property type="entry name" value="L domain-like"/>
    <property type="match status" value="1"/>
</dbReference>
<evidence type="ECO:0000313" key="6">
    <source>
        <dbReference type="WBParaSite" id="PSU_v2.g3822.t1"/>
    </source>
</evidence>
<evidence type="ECO:0000313" key="5">
    <source>
        <dbReference type="Proteomes" id="UP000887577"/>
    </source>
</evidence>
<dbReference type="Proteomes" id="UP000887577">
    <property type="component" value="Unplaced"/>
</dbReference>
<reference evidence="6" key="1">
    <citation type="submission" date="2022-11" db="UniProtKB">
        <authorList>
            <consortium name="WormBaseParasite"/>
        </authorList>
    </citation>
    <scope>IDENTIFICATION</scope>
</reference>
<dbReference type="PANTHER" id="PTHR24366">
    <property type="entry name" value="IG(IMMUNOGLOBULIN) AND LRR(LEUCINE RICH REPEAT) DOMAINS"/>
    <property type="match status" value="1"/>
</dbReference>
<dbReference type="WBParaSite" id="PSU_v2.g3822.t1">
    <property type="protein sequence ID" value="PSU_v2.g3822.t1"/>
    <property type="gene ID" value="PSU_v2.g3822"/>
</dbReference>
<dbReference type="PANTHER" id="PTHR24366:SF96">
    <property type="entry name" value="LEUCINE RICH REPEAT CONTAINING 53"/>
    <property type="match status" value="1"/>
</dbReference>
<dbReference type="SMART" id="SM00369">
    <property type="entry name" value="LRR_TYP"/>
    <property type="match status" value="5"/>
</dbReference>
<accession>A0A914YV19</accession>
<keyword evidence="2" id="KW-0677">Repeat</keyword>
<dbReference type="InterPro" id="IPR032675">
    <property type="entry name" value="LRR_dom_sf"/>
</dbReference>
<dbReference type="PROSITE" id="PS51450">
    <property type="entry name" value="LRR"/>
    <property type="match status" value="1"/>
</dbReference>
<name>A0A914YV19_9BILA</name>
<keyword evidence="3" id="KW-1133">Transmembrane helix</keyword>
<evidence type="ECO:0000256" key="3">
    <source>
        <dbReference type="SAM" id="Phobius"/>
    </source>
</evidence>
<keyword evidence="3" id="KW-0812">Transmembrane</keyword>
<dbReference type="InterPro" id="IPR001611">
    <property type="entry name" value="Leu-rich_rpt"/>
</dbReference>
<proteinExistence type="predicted"/>
<keyword evidence="4" id="KW-0732">Signal</keyword>
<organism evidence="5 6">
    <name type="scientific">Panagrolaimus superbus</name>
    <dbReference type="NCBI Taxonomy" id="310955"/>
    <lineage>
        <taxon>Eukaryota</taxon>
        <taxon>Metazoa</taxon>
        <taxon>Ecdysozoa</taxon>
        <taxon>Nematoda</taxon>
        <taxon>Chromadorea</taxon>
        <taxon>Rhabditida</taxon>
        <taxon>Tylenchina</taxon>
        <taxon>Panagrolaimomorpha</taxon>
        <taxon>Panagrolaimoidea</taxon>
        <taxon>Panagrolaimidae</taxon>
        <taxon>Panagrolaimus</taxon>
    </lineage>
</organism>
<feature type="signal peptide" evidence="4">
    <location>
        <begin position="1"/>
        <end position="22"/>
    </location>
</feature>
<keyword evidence="3" id="KW-0472">Membrane</keyword>
<evidence type="ECO:0000256" key="1">
    <source>
        <dbReference type="ARBA" id="ARBA00022614"/>
    </source>
</evidence>
<feature type="chain" id="PRO_5037413660" evidence="4">
    <location>
        <begin position="23"/>
        <end position="514"/>
    </location>
</feature>
<evidence type="ECO:0000256" key="4">
    <source>
        <dbReference type="SAM" id="SignalP"/>
    </source>
</evidence>
<dbReference type="Pfam" id="PF13855">
    <property type="entry name" value="LRR_8"/>
    <property type="match status" value="1"/>
</dbReference>
<keyword evidence="5" id="KW-1185">Reference proteome</keyword>